<gene>
    <name evidence="2" type="ORF">Thini_2464</name>
</gene>
<keyword evidence="1" id="KW-0732">Signal</keyword>
<dbReference type="Proteomes" id="UP000005317">
    <property type="component" value="Unassembled WGS sequence"/>
</dbReference>
<dbReference type="RefSeq" id="WP_002708923.1">
    <property type="nucleotide sequence ID" value="NZ_JH651384.1"/>
</dbReference>
<evidence type="ECO:0008006" key="4">
    <source>
        <dbReference type="Google" id="ProtNLM"/>
    </source>
</evidence>
<evidence type="ECO:0000256" key="1">
    <source>
        <dbReference type="SAM" id="SignalP"/>
    </source>
</evidence>
<feature type="signal peptide" evidence="1">
    <location>
        <begin position="1"/>
        <end position="26"/>
    </location>
</feature>
<keyword evidence="3" id="KW-1185">Reference proteome</keyword>
<evidence type="ECO:0000313" key="3">
    <source>
        <dbReference type="Proteomes" id="UP000005317"/>
    </source>
</evidence>
<accession>A0A656HIG4</accession>
<proteinExistence type="predicted"/>
<protein>
    <recommendedName>
        <fullName evidence="4">PEGA domain protein</fullName>
    </recommendedName>
</protein>
<feature type="chain" id="PRO_5024851034" description="PEGA domain protein" evidence="1">
    <location>
        <begin position="27"/>
        <end position="374"/>
    </location>
</feature>
<sequence precursor="true">MKTKRGMVFKAIVCGGLLLAGSSSWAGVDPQVYAQPEVGHEQPLMQFVAGWLSRFALPDTDQVPSFRWIRTTPVVDDPRLQQTETGESAHWLVAVPGVGKQQRVVASNNMFQRLENTPAATSSRDFSQIRGRGGQISQPPNLALSANIPGGLQVNDADVVWHIRSQANGSSQQLGGRNLQLALPAGSYAVSLHIGAYEESRAVNVAPGSVAAPVFSTQIGRLRVSSNHQADWRVVAVSGTAAGHTLLEDRGSGSISQILPVGEYDVVAAVNSASQTRRVQVSSGKVSTASIQVPTGQVNLVATLGNSPAMRPMRWTLYRLDGGRQEIASPRRHSAILVVSPGHYEAVANLDGRERRREFTVLNGSSNNIVLAMD</sequence>
<dbReference type="OrthoDB" id="5624068at2"/>
<dbReference type="AlphaFoldDB" id="A0A656HIG4"/>
<evidence type="ECO:0000313" key="2">
    <source>
        <dbReference type="EMBL" id="EIJ35009.1"/>
    </source>
</evidence>
<reference evidence="3" key="1">
    <citation type="journal article" date="2011" name="Stand. Genomic Sci.">
        <title>Genome sequence of the filamentous, gliding Thiothrix nivea neotype strain (JP2(T)).</title>
        <authorList>
            <person name="Lapidus A."/>
            <person name="Nolan M."/>
            <person name="Lucas S."/>
            <person name="Glavina Del Rio T."/>
            <person name="Tice H."/>
            <person name="Cheng J.F."/>
            <person name="Tapia R."/>
            <person name="Han C."/>
            <person name="Goodwin L."/>
            <person name="Pitluck S."/>
            <person name="Liolios K."/>
            <person name="Pagani I."/>
            <person name="Ivanova N."/>
            <person name="Huntemann M."/>
            <person name="Mavromatis K."/>
            <person name="Mikhailova N."/>
            <person name="Pati A."/>
            <person name="Chen A."/>
            <person name="Palaniappan K."/>
            <person name="Land M."/>
            <person name="Brambilla E.M."/>
            <person name="Rohde M."/>
            <person name="Abt B."/>
            <person name="Verbarg S."/>
            <person name="Goker M."/>
            <person name="Bristow J."/>
            <person name="Eisen J.A."/>
            <person name="Markowitz V."/>
            <person name="Hugenholtz P."/>
            <person name="Kyrpides N.C."/>
            <person name="Klenk H.P."/>
            <person name="Woyke T."/>
        </authorList>
    </citation>
    <scope>NUCLEOTIDE SEQUENCE [LARGE SCALE GENOMIC DNA]</scope>
    <source>
        <strain evidence="3">ATCC 35100 / DSM 5205 / JP2</strain>
    </source>
</reference>
<dbReference type="EMBL" id="JH651384">
    <property type="protein sequence ID" value="EIJ35009.1"/>
    <property type="molecule type" value="Genomic_DNA"/>
</dbReference>
<organism evidence="2 3">
    <name type="scientific">Thiothrix nivea (strain ATCC 35100 / DSM 5205 / JP2)</name>
    <dbReference type="NCBI Taxonomy" id="870187"/>
    <lineage>
        <taxon>Bacteria</taxon>
        <taxon>Pseudomonadati</taxon>
        <taxon>Pseudomonadota</taxon>
        <taxon>Gammaproteobacteria</taxon>
        <taxon>Thiotrichales</taxon>
        <taxon>Thiotrichaceae</taxon>
        <taxon>Thiothrix</taxon>
    </lineage>
</organism>
<name>A0A656HIG4_THINJ</name>